<comment type="caution">
    <text evidence="1">The sequence shown here is derived from an EMBL/GenBank/DDBJ whole genome shotgun (WGS) entry which is preliminary data.</text>
</comment>
<evidence type="ECO:0000313" key="1">
    <source>
        <dbReference type="EMBL" id="NMO21692.1"/>
    </source>
</evidence>
<dbReference type="EMBL" id="JABBJJ010000344">
    <property type="protein sequence ID" value="NMO21692.1"/>
    <property type="molecule type" value="Genomic_DNA"/>
</dbReference>
<gene>
    <name evidence="1" type="ORF">HG543_43620</name>
</gene>
<dbReference type="RefSeq" id="WP_169350869.1">
    <property type="nucleotide sequence ID" value="NZ_JABBJJ010000344.1"/>
</dbReference>
<name>A0A848LVU7_9BACT</name>
<evidence type="ECO:0000313" key="2">
    <source>
        <dbReference type="Proteomes" id="UP000518300"/>
    </source>
</evidence>
<organism evidence="1 2">
    <name type="scientific">Pyxidicoccus fallax</name>
    <dbReference type="NCBI Taxonomy" id="394095"/>
    <lineage>
        <taxon>Bacteria</taxon>
        <taxon>Pseudomonadati</taxon>
        <taxon>Myxococcota</taxon>
        <taxon>Myxococcia</taxon>
        <taxon>Myxococcales</taxon>
        <taxon>Cystobacterineae</taxon>
        <taxon>Myxococcaceae</taxon>
        <taxon>Pyxidicoccus</taxon>
    </lineage>
</organism>
<reference evidence="1 2" key="1">
    <citation type="submission" date="2020-04" db="EMBL/GenBank/DDBJ databases">
        <title>Draft genome of Pyxidicoccus fallax type strain.</title>
        <authorList>
            <person name="Whitworth D.E."/>
        </authorList>
    </citation>
    <scope>NUCLEOTIDE SEQUENCE [LARGE SCALE GENOMIC DNA]</scope>
    <source>
        <strain evidence="1 2">DSM 14698</strain>
    </source>
</reference>
<sequence length="361" mass="40761">MTRFIDFLEQNTLPARVIEHAHVWLLDHLARESSVLPLRDTGSFEDGGERVPAREHRARRVRLAASARDVVFCDNELPVWLYRSFGSPGFFERSLQSLLEQRIAPVADSRAKAEGDGTFHCETVARPWGTAKRHKHIFDAGLPHRTNNSRLTRSEVTSKFLRLVHPVNWFLFPAGLTRDAEQNSAPEYQHVAAAWMARRCPGVFREFVELSRPEGFGWNPNWLHLGEEHAEKLRMPEEAPVPAAAESVRAVKSRLATATPTNVRCFDIRETATGRFHLADFGVSTGGINRDIPVVFRIVDRRDNVLLESQPTTAAALHIAARGRVDYDRDGFHQRDIVVHDSSNGQVKPASAIGRRIPWKP</sequence>
<dbReference type="AlphaFoldDB" id="A0A848LVU7"/>
<protein>
    <submittedName>
        <fullName evidence="1">Uncharacterized protein</fullName>
    </submittedName>
</protein>
<dbReference type="Proteomes" id="UP000518300">
    <property type="component" value="Unassembled WGS sequence"/>
</dbReference>
<proteinExistence type="predicted"/>
<accession>A0A848LVU7</accession>
<keyword evidence="2" id="KW-1185">Reference proteome</keyword>